<feature type="domain" description="PPE family C-terminal" evidence="3">
    <location>
        <begin position="314"/>
        <end position="394"/>
    </location>
</feature>
<name>A0A1X1ZYK7_9MYCO</name>
<evidence type="ECO:0000313" key="5">
    <source>
        <dbReference type="Proteomes" id="UP000193529"/>
    </source>
</evidence>
<dbReference type="InterPro" id="IPR000030">
    <property type="entry name" value="PPE_dom"/>
</dbReference>
<dbReference type="InterPro" id="IPR038332">
    <property type="entry name" value="PPE_sf"/>
</dbReference>
<protein>
    <recommendedName>
        <fullName evidence="6">PPE family protein</fullName>
    </recommendedName>
</protein>
<evidence type="ECO:0000256" key="1">
    <source>
        <dbReference type="ARBA" id="ARBA00010652"/>
    </source>
</evidence>
<comment type="similarity">
    <text evidence="1">Belongs to the mycobacterial PPE family.</text>
</comment>
<evidence type="ECO:0000259" key="3">
    <source>
        <dbReference type="Pfam" id="PF12484"/>
    </source>
</evidence>
<proteinExistence type="inferred from homology"/>
<dbReference type="GO" id="GO:0052572">
    <property type="term" value="P:response to host immune response"/>
    <property type="evidence" value="ECO:0007669"/>
    <property type="project" value="TreeGrafter"/>
</dbReference>
<accession>A0A1X1ZYK7</accession>
<dbReference type="InterPro" id="IPR022171">
    <property type="entry name" value="PPE_C"/>
</dbReference>
<dbReference type="AlphaFoldDB" id="A0A1X1ZYK7"/>
<comment type="caution">
    <text evidence="4">The sequence shown here is derived from an EMBL/GenBank/DDBJ whole genome shotgun (WGS) entry which is preliminary data.</text>
</comment>
<sequence>MVLDFAGLPPEINSALMYTGAGSGPLMAASTAWNNLAAELSTTATSWQSIVGTLTGEQWTGAGSAAAAAAAEPYISWLTTTAAAAEQAGAQAAASAAAYEAAFTATVPPPVIAANRALLAALVATNFLGINTPAIMATEAQYAEMWVQDAIAMYTYAAASAAAGALQPLTPAAPTASPAAAATQGGAVSAAFANAAASPAASGVQGILNNLGSLLSGGYIGQGIQTVIDDLGLTSLENSLDGLLGTPMLFNGINGAVNTAAWFVMAAIPNAVSLGHTLAAAAPAAAASDVAPLAGGAVIGEGALANSVMGGGASAALGEASAVGGLSVPAGWASAAPATLASSTAPLEGSGWTVASEEPIAAMPGMPGMAAAAKGAGAYGAGPRYGFKPTVMPKQVVV</sequence>
<feature type="domain" description="PPE" evidence="2">
    <location>
        <begin position="4"/>
        <end position="166"/>
    </location>
</feature>
<keyword evidence="5" id="KW-1185">Reference proteome</keyword>
<dbReference type="Gene3D" id="1.20.1260.20">
    <property type="entry name" value="PPE superfamily"/>
    <property type="match status" value="1"/>
</dbReference>
<dbReference type="PANTHER" id="PTHR46766">
    <property type="entry name" value="GLUTAMINE-RICH PROTEIN 2"/>
    <property type="match status" value="1"/>
</dbReference>
<dbReference type="SUPFAM" id="SSF140459">
    <property type="entry name" value="PE/PPE dimer-like"/>
    <property type="match status" value="1"/>
</dbReference>
<evidence type="ECO:0008006" key="6">
    <source>
        <dbReference type="Google" id="ProtNLM"/>
    </source>
</evidence>
<dbReference type="Pfam" id="PF00823">
    <property type="entry name" value="PPE"/>
    <property type="match status" value="1"/>
</dbReference>
<dbReference type="EMBL" id="LQPJ01000029">
    <property type="protein sequence ID" value="ORW31442.1"/>
    <property type="molecule type" value="Genomic_DNA"/>
</dbReference>
<dbReference type="STRING" id="153971.AWC19_25540"/>
<dbReference type="RefSeq" id="WP_085076627.1">
    <property type="nucleotide sequence ID" value="NZ_LQPJ01000029.1"/>
</dbReference>
<dbReference type="OrthoDB" id="4753710at2"/>
<reference evidence="4 5" key="1">
    <citation type="submission" date="2016-01" db="EMBL/GenBank/DDBJ databases">
        <title>The new phylogeny of the genus Mycobacterium.</title>
        <authorList>
            <person name="Tarcisio F."/>
            <person name="Conor M."/>
            <person name="Antonella G."/>
            <person name="Elisabetta G."/>
            <person name="Giulia F.S."/>
            <person name="Sara T."/>
            <person name="Anna F."/>
            <person name="Clotilde B."/>
            <person name="Roberto B."/>
            <person name="Veronica D.S."/>
            <person name="Fabio R."/>
            <person name="Monica P."/>
            <person name="Olivier J."/>
            <person name="Enrico T."/>
            <person name="Nicola S."/>
        </authorList>
    </citation>
    <scope>NUCLEOTIDE SEQUENCE [LARGE SCALE GENOMIC DNA]</scope>
    <source>
        <strain evidence="4 5">DSM 44572</strain>
    </source>
</reference>
<dbReference type="PANTHER" id="PTHR46766:SF1">
    <property type="entry name" value="GLUTAMINE-RICH PROTEIN 2"/>
    <property type="match status" value="1"/>
</dbReference>
<dbReference type="Pfam" id="PF12484">
    <property type="entry name" value="PPE-SVP"/>
    <property type="match status" value="1"/>
</dbReference>
<evidence type="ECO:0000259" key="2">
    <source>
        <dbReference type="Pfam" id="PF00823"/>
    </source>
</evidence>
<organism evidence="4 5">
    <name type="scientific">Mycobacterium palustre</name>
    <dbReference type="NCBI Taxonomy" id="153971"/>
    <lineage>
        <taxon>Bacteria</taxon>
        <taxon>Bacillati</taxon>
        <taxon>Actinomycetota</taxon>
        <taxon>Actinomycetes</taxon>
        <taxon>Mycobacteriales</taxon>
        <taxon>Mycobacteriaceae</taxon>
        <taxon>Mycobacterium</taxon>
        <taxon>Mycobacterium simiae complex</taxon>
    </lineage>
</organism>
<evidence type="ECO:0000313" key="4">
    <source>
        <dbReference type="EMBL" id="ORW31442.1"/>
    </source>
</evidence>
<dbReference type="Proteomes" id="UP000193529">
    <property type="component" value="Unassembled WGS sequence"/>
</dbReference>
<gene>
    <name evidence="4" type="ORF">AWC19_25540</name>
</gene>